<dbReference type="InterPro" id="IPR005119">
    <property type="entry name" value="LysR_subst-bd"/>
</dbReference>
<keyword evidence="4" id="KW-0804">Transcription</keyword>
<dbReference type="InterPro" id="IPR036388">
    <property type="entry name" value="WH-like_DNA-bd_sf"/>
</dbReference>
<dbReference type="SUPFAM" id="SSF53850">
    <property type="entry name" value="Periplasmic binding protein-like II"/>
    <property type="match status" value="1"/>
</dbReference>
<evidence type="ECO:0000313" key="6">
    <source>
        <dbReference type="EMBL" id="RKG31679.1"/>
    </source>
</evidence>
<dbReference type="AlphaFoldDB" id="A0A3A8EBW1"/>
<dbReference type="PANTHER" id="PTHR30126">
    <property type="entry name" value="HTH-TYPE TRANSCRIPTIONAL REGULATOR"/>
    <property type="match status" value="1"/>
</dbReference>
<dbReference type="EMBL" id="RAXU01000019">
    <property type="protein sequence ID" value="RKG31679.1"/>
    <property type="molecule type" value="Genomic_DNA"/>
</dbReference>
<sequence length="296" mass="34118">MNIDISDIRSFVTVAELKSITAAAHKLNYLQSNMTAKIKKIENHYKRQLFIRKPKGVELTESGLNLYRQYKKMIFTWEETEHKIYQQENNLRFGTNTSLGGMRFYPSFSQLYDAYPDLSITMKTGATGFIEDEILAGNLDIAYVLGHPKQKNLQYIQKAEDQLVIIGKNVINHESLEDCLNNQNILLASEECCYATMLNKIYADYGLNKSEFTHIYDHEALIHFTQLGMGISMLAKSLIEKFNIQYYREIPEQYRNIGLYLIARADHIFTPIEKQFIGLNDALQNTQTSAQIRVAS</sequence>
<keyword evidence="7" id="KW-1185">Reference proteome</keyword>
<evidence type="ECO:0000256" key="4">
    <source>
        <dbReference type="ARBA" id="ARBA00023163"/>
    </source>
</evidence>
<dbReference type="SUPFAM" id="SSF46785">
    <property type="entry name" value="Winged helix' DNA-binding domain"/>
    <property type="match status" value="1"/>
</dbReference>
<dbReference type="Pfam" id="PF03466">
    <property type="entry name" value="LysR_substrate"/>
    <property type="match status" value="1"/>
</dbReference>
<dbReference type="Proteomes" id="UP000269001">
    <property type="component" value="Unassembled WGS sequence"/>
</dbReference>
<reference evidence="6 7" key="1">
    <citation type="submission" date="2018-09" db="EMBL/GenBank/DDBJ databases">
        <title>The draft genome of Acinetobacter spp. strains.</title>
        <authorList>
            <person name="Qin J."/>
            <person name="Feng Y."/>
            <person name="Zong Z."/>
        </authorList>
    </citation>
    <scope>NUCLEOTIDE SEQUENCE [LARGE SCALE GENOMIC DNA]</scope>
    <source>
        <strain evidence="6 7">WCHAc060096</strain>
    </source>
</reference>
<keyword evidence="2" id="KW-0805">Transcription regulation</keyword>
<evidence type="ECO:0000256" key="2">
    <source>
        <dbReference type="ARBA" id="ARBA00023015"/>
    </source>
</evidence>
<keyword evidence="3" id="KW-0238">DNA-binding</keyword>
<comment type="similarity">
    <text evidence="1">Belongs to the LysR transcriptional regulatory family.</text>
</comment>
<dbReference type="GO" id="GO:0000976">
    <property type="term" value="F:transcription cis-regulatory region binding"/>
    <property type="evidence" value="ECO:0007669"/>
    <property type="project" value="TreeGrafter"/>
</dbReference>
<evidence type="ECO:0000313" key="7">
    <source>
        <dbReference type="Proteomes" id="UP000269001"/>
    </source>
</evidence>
<dbReference type="InterPro" id="IPR000847">
    <property type="entry name" value="LysR_HTH_N"/>
</dbReference>
<evidence type="ECO:0000256" key="1">
    <source>
        <dbReference type="ARBA" id="ARBA00009437"/>
    </source>
</evidence>
<dbReference type="PROSITE" id="PS50931">
    <property type="entry name" value="HTH_LYSR"/>
    <property type="match status" value="1"/>
</dbReference>
<protein>
    <submittedName>
        <fullName evidence="6">LysR family transcriptional regulator</fullName>
    </submittedName>
</protein>
<dbReference type="Pfam" id="PF00126">
    <property type="entry name" value="HTH_1"/>
    <property type="match status" value="1"/>
</dbReference>
<dbReference type="Gene3D" id="1.10.10.10">
    <property type="entry name" value="Winged helix-like DNA-binding domain superfamily/Winged helix DNA-binding domain"/>
    <property type="match status" value="1"/>
</dbReference>
<evidence type="ECO:0000259" key="5">
    <source>
        <dbReference type="PROSITE" id="PS50931"/>
    </source>
</evidence>
<dbReference type="RefSeq" id="WP_120370980.1">
    <property type="nucleotide sequence ID" value="NZ_RAXU01000019.1"/>
</dbReference>
<proteinExistence type="inferred from homology"/>
<accession>A0A3A8EBW1</accession>
<comment type="caution">
    <text evidence="6">The sequence shown here is derived from an EMBL/GenBank/DDBJ whole genome shotgun (WGS) entry which is preliminary data.</text>
</comment>
<feature type="domain" description="HTH lysR-type" evidence="5">
    <location>
        <begin position="3"/>
        <end position="60"/>
    </location>
</feature>
<dbReference type="Gene3D" id="3.40.190.290">
    <property type="match status" value="1"/>
</dbReference>
<dbReference type="PANTHER" id="PTHR30126:SF40">
    <property type="entry name" value="HTH-TYPE TRANSCRIPTIONAL REGULATOR GLTR"/>
    <property type="match status" value="1"/>
</dbReference>
<evidence type="ECO:0000256" key="3">
    <source>
        <dbReference type="ARBA" id="ARBA00023125"/>
    </source>
</evidence>
<dbReference type="InterPro" id="IPR036390">
    <property type="entry name" value="WH_DNA-bd_sf"/>
</dbReference>
<dbReference type="GO" id="GO:0003700">
    <property type="term" value="F:DNA-binding transcription factor activity"/>
    <property type="evidence" value="ECO:0007669"/>
    <property type="project" value="InterPro"/>
</dbReference>
<gene>
    <name evidence="6" type="ORF">D7V21_13465</name>
</gene>
<organism evidence="6 7">
    <name type="scientific">Acinetobacter guerrae</name>
    <dbReference type="NCBI Taxonomy" id="1843371"/>
    <lineage>
        <taxon>Bacteria</taxon>
        <taxon>Pseudomonadati</taxon>
        <taxon>Pseudomonadota</taxon>
        <taxon>Gammaproteobacteria</taxon>
        <taxon>Moraxellales</taxon>
        <taxon>Moraxellaceae</taxon>
        <taxon>Acinetobacter</taxon>
    </lineage>
</organism>
<name>A0A3A8EBW1_9GAMM</name>